<keyword evidence="1 3" id="KW-0328">Glycosyltransferase</keyword>
<sequence length="352" mass="39466">MSAVRLPPAARVLIVMMSAVGDTVHVLPVVTALKRHDPAIHITWVLQPGPASLVRGHPDVDEIILFERRAGWRAFTGIRRKLAGRKFDVVINLQVYAKASMVTAIASAPVKLGFDKARARDWNWLVTTDRIPPRGQRHVQDQYFEFLDVLGVNPEPVTWNLGPWDGERDAQRAFLGRLNRPAASLVIGTTRAEKDWVPQRWVELSDALYERFGLQPVLVGGRSERELATERVIMEHARHPVVSTLGVPLRELVGIFDASELVVALDTGPMHIATALGTPTVALIGYYNPKRIGPYRRFHDLLVDAYGDPGEDYPITPEKRPGRTKTITVDQVLEKVAVWDRKYRGRVRPDSV</sequence>
<accession>A0A841GUA2</accession>
<protein>
    <submittedName>
        <fullName evidence="3">Heptosyltransferase I</fullName>
        <ecNumber evidence="3">2.4.-.-</ecNumber>
    </submittedName>
</protein>
<proteinExistence type="predicted"/>
<dbReference type="PANTHER" id="PTHR30160:SF21">
    <property type="entry name" value="LIPOPOLYSACCHARIDE CORE HEPTOSYLTRANSFERASE OPSX"/>
    <property type="match status" value="1"/>
</dbReference>
<dbReference type="GO" id="GO:0005829">
    <property type="term" value="C:cytosol"/>
    <property type="evidence" value="ECO:0007669"/>
    <property type="project" value="TreeGrafter"/>
</dbReference>
<evidence type="ECO:0000256" key="2">
    <source>
        <dbReference type="ARBA" id="ARBA00022679"/>
    </source>
</evidence>
<dbReference type="AlphaFoldDB" id="A0A841GUA2"/>
<dbReference type="PANTHER" id="PTHR30160">
    <property type="entry name" value="TETRAACYLDISACCHARIDE 4'-KINASE-RELATED"/>
    <property type="match status" value="1"/>
</dbReference>
<dbReference type="RefSeq" id="WP_170030642.1">
    <property type="nucleotide sequence ID" value="NZ_JABDTL010000001.1"/>
</dbReference>
<comment type="caution">
    <text evidence="3">The sequence shown here is derived from an EMBL/GenBank/DDBJ whole genome shotgun (WGS) entry which is preliminary data.</text>
</comment>
<keyword evidence="4" id="KW-1185">Reference proteome</keyword>
<dbReference type="Gene3D" id="3.40.50.2000">
    <property type="entry name" value="Glycogen Phosphorylase B"/>
    <property type="match status" value="2"/>
</dbReference>
<evidence type="ECO:0000313" key="3">
    <source>
        <dbReference type="EMBL" id="MBB6068503.1"/>
    </source>
</evidence>
<dbReference type="Pfam" id="PF01075">
    <property type="entry name" value="Glyco_transf_9"/>
    <property type="match status" value="1"/>
</dbReference>
<dbReference type="GO" id="GO:0009244">
    <property type="term" value="P:lipopolysaccharide core region biosynthetic process"/>
    <property type="evidence" value="ECO:0007669"/>
    <property type="project" value="TreeGrafter"/>
</dbReference>
<name>A0A841GUA2_9BACT</name>
<dbReference type="SUPFAM" id="SSF53756">
    <property type="entry name" value="UDP-Glycosyltransferase/glycogen phosphorylase"/>
    <property type="match status" value="1"/>
</dbReference>
<dbReference type="GO" id="GO:0008713">
    <property type="term" value="F:ADP-heptose-lipopolysaccharide heptosyltransferase activity"/>
    <property type="evidence" value="ECO:0007669"/>
    <property type="project" value="TreeGrafter"/>
</dbReference>
<dbReference type="EMBL" id="JACHIA010000001">
    <property type="protein sequence ID" value="MBB6068503.1"/>
    <property type="molecule type" value="Genomic_DNA"/>
</dbReference>
<keyword evidence="2 3" id="KW-0808">Transferase</keyword>
<gene>
    <name evidence="3" type="ORF">HNQ61_000114</name>
</gene>
<reference evidence="3 4" key="1">
    <citation type="submission" date="2020-08" db="EMBL/GenBank/DDBJ databases">
        <title>Genomic Encyclopedia of Type Strains, Phase IV (KMG-IV): sequencing the most valuable type-strain genomes for metagenomic binning, comparative biology and taxonomic classification.</title>
        <authorList>
            <person name="Goeker M."/>
        </authorList>
    </citation>
    <scope>NUCLEOTIDE SEQUENCE [LARGE SCALE GENOMIC DNA]</scope>
    <source>
        <strain evidence="3 4">DSM 29007</strain>
    </source>
</reference>
<dbReference type="CDD" id="cd03789">
    <property type="entry name" value="GT9_LPS_heptosyltransferase"/>
    <property type="match status" value="1"/>
</dbReference>
<dbReference type="InterPro" id="IPR051199">
    <property type="entry name" value="LPS_LOS_Heptosyltrfase"/>
</dbReference>
<organism evidence="3 4">
    <name type="scientific">Longimicrobium terrae</name>
    <dbReference type="NCBI Taxonomy" id="1639882"/>
    <lineage>
        <taxon>Bacteria</taxon>
        <taxon>Pseudomonadati</taxon>
        <taxon>Gemmatimonadota</taxon>
        <taxon>Longimicrobiia</taxon>
        <taxon>Longimicrobiales</taxon>
        <taxon>Longimicrobiaceae</taxon>
        <taxon>Longimicrobium</taxon>
    </lineage>
</organism>
<dbReference type="EC" id="2.4.-.-" evidence="3"/>
<evidence type="ECO:0000313" key="4">
    <source>
        <dbReference type="Proteomes" id="UP000582837"/>
    </source>
</evidence>
<evidence type="ECO:0000256" key="1">
    <source>
        <dbReference type="ARBA" id="ARBA00022676"/>
    </source>
</evidence>
<dbReference type="InterPro" id="IPR002201">
    <property type="entry name" value="Glyco_trans_9"/>
</dbReference>
<dbReference type="Proteomes" id="UP000582837">
    <property type="component" value="Unassembled WGS sequence"/>
</dbReference>